<proteinExistence type="predicted"/>
<evidence type="ECO:0000313" key="1">
    <source>
        <dbReference type="EMBL" id="CAL1402396.1"/>
    </source>
</evidence>
<evidence type="ECO:0000313" key="2">
    <source>
        <dbReference type="Proteomes" id="UP001497516"/>
    </source>
</evidence>
<protein>
    <submittedName>
        <fullName evidence="1">Uncharacterized protein</fullName>
    </submittedName>
</protein>
<keyword evidence="2" id="KW-1185">Reference proteome</keyword>
<accession>A0AAV2FVM1</accession>
<dbReference type="AlphaFoldDB" id="A0AAV2FVM1"/>
<reference evidence="1 2" key="1">
    <citation type="submission" date="2024-04" db="EMBL/GenBank/DDBJ databases">
        <authorList>
            <person name="Fracassetti M."/>
        </authorList>
    </citation>
    <scope>NUCLEOTIDE SEQUENCE [LARGE SCALE GENOMIC DNA]</scope>
</reference>
<name>A0AAV2FVM1_9ROSI</name>
<dbReference type="EMBL" id="OZ034820">
    <property type="protein sequence ID" value="CAL1402396.1"/>
    <property type="molecule type" value="Genomic_DNA"/>
</dbReference>
<sequence>MDHYTRGLAIASLASNNPLCPETLSLPMTDPTATFENQGDGDSHTALIVGREIMRHFALGRITLATRELPSRSRPLKPRPTRLAAPTSLVLHTLPRHQAALVTPVDSSNSFISTIRRAWLSKHLSQ</sequence>
<dbReference type="Proteomes" id="UP001497516">
    <property type="component" value="Chromosome 7"/>
</dbReference>
<organism evidence="1 2">
    <name type="scientific">Linum trigynum</name>
    <dbReference type="NCBI Taxonomy" id="586398"/>
    <lineage>
        <taxon>Eukaryota</taxon>
        <taxon>Viridiplantae</taxon>
        <taxon>Streptophyta</taxon>
        <taxon>Embryophyta</taxon>
        <taxon>Tracheophyta</taxon>
        <taxon>Spermatophyta</taxon>
        <taxon>Magnoliopsida</taxon>
        <taxon>eudicotyledons</taxon>
        <taxon>Gunneridae</taxon>
        <taxon>Pentapetalae</taxon>
        <taxon>rosids</taxon>
        <taxon>fabids</taxon>
        <taxon>Malpighiales</taxon>
        <taxon>Linaceae</taxon>
        <taxon>Linum</taxon>
    </lineage>
</organism>
<gene>
    <name evidence="1" type="ORF">LTRI10_LOCUS42402</name>
</gene>